<name>A0A5E7B844_PSEFL</name>
<reference evidence="1 2" key="1">
    <citation type="submission" date="2019-09" db="EMBL/GenBank/DDBJ databases">
        <authorList>
            <person name="Chandra G."/>
            <person name="Truman W A."/>
        </authorList>
    </citation>
    <scope>NUCLEOTIDE SEQUENCE [LARGE SCALE GENOMIC DNA]</scope>
    <source>
        <strain evidence="1">PS718</strain>
    </source>
</reference>
<dbReference type="RefSeq" id="WP_150602406.1">
    <property type="nucleotide sequence ID" value="NZ_CABVHX010000005.1"/>
</dbReference>
<evidence type="ECO:0000313" key="1">
    <source>
        <dbReference type="EMBL" id="VVN88098.1"/>
    </source>
</evidence>
<dbReference type="EMBL" id="CABVHX010000005">
    <property type="protein sequence ID" value="VVN88098.1"/>
    <property type="molecule type" value="Genomic_DNA"/>
</dbReference>
<dbReference type="AlphaFoldDB" id="A0A5E7B844"/>
<accession>A0A5E7B844</accession>
<sequence>MSDAEKQAVQCVVDAVVGGDLGRLKSGLARLSELPGYEFSTVTGQLMNTDQREKFSMFVIGYESPFYYRDGHVFGAVYTPSEFMCKKASPSGEGLPFEQVRDAVLKARGEHDEKVLQKALGLKAALEEMEDLLKRHSFADSKLTSLAHVELHKGQALLLAALNPVNAH</sequence>
<organism evidence="1 2">
    <name type="scientific">Pseudomonas fluorescens</name>
    <dbReference type="NCBI Taxonomy" id="294"/>
    <lineage>
        <taxon>Bacteria</taxon>
        <taxon>Pseudomonadati</taxon>
        <taxon>Pseudomonadota</taxon>
        <taxon>Gammaproteobacteria</taxon>
        <taxon>Pseudomonadales</taxon>
        <taxon>Pseudomonadaceae</taxon>
        <taxon>Pseudomonas</taxon>
    </lineage>
</organism>
<protein>
    <submittedName>
        <fullName evidence="1">Uncharacterized protein</fullName>
    </submittedName>
</protein>
<dbReference type="Proteomes" id="UP000325375">
    <property type="component" value="Unassembled WGS sequence"/>
</dbReference>
<proteinExistence type="predicted"/>
<gene>
    <name evidence="1" type="ORF">PS718_01659</name>
</gene>
<evidence type="ECO:0000313" key="2">
    <source>
        <dbReference type="Proteomes" id="UP000325375"/>
    </source>
</evidence>